<evidence type="ECO:0000313" key="2">
    <source>
        <dbReference type="Proteomes" id="UP000307574"/>
    </source>
</evidence>
<dbReference type="InterPro" id="IPR036291">
    <property type="entry name" value="NAD(P)-bd_dom_sf"/>
</dbReference>
<protein>
    <submittedName>
        <fullName evidence="1">SDR family oxidoreductase</fullName>
    </submittedName>
</protein>
<dbReference type="SUPFAM" id="SSF51735">
    <property type="entry name" value="NAD(P)-binding Rossmann-fold domains"/>
    <property type="match status" value="1"/>
</dbReference>
<gene>
    <name evidence="1" type="ORF">FCV50_21030</name>
</gene>
<dbReference type="Proteomes" id="UP000307574">
    <property type="component" value="Unassembled WGS sequence"/>
</dbReference>
<evidence type="ECO:0000313" key="1">
    <source>
        <dbReference type="EMBL" id="TKF26407.1"/>
    </source>
</evidence>
<dbReference type="EMBL" id="SYUV01000090">
    <property type="protein sequence ID" value="TKF26407.1"/>
    <property type="molecule type" value="Genomic_DNA"/>
</dbReference>
<dbReference type="AlphaFoldDB" id="A0A4U1Z2H8"/>
<comment type="caution">
    <text evidence="1">The sequence shown here is derived from an EMBL/GenBank/DDBJ whole genome shotgun (WGS) entry which is preliminary data.</text>
</comment>
<accession>A0A4U1Z2H8</accession>
<organism evidence="1 2">
    <name type="scientific">Vibrio kanaloae</name>
    <dbReference type="NCBI Taxonomy" id="170673"/>
    <lineage>
        <taxon>Bacteria</taxon>
        <taxon>Pseudomonadati</taxon>
        <taxon>Pseudomonadota</taxon>
        <taxon>Gammaproteobacteria</taxon>
        <taxon>Vibrionales</taxon>
        <taxon>Vibrionaceae</taxon>
        <taxon>Vibrio</taxon>
    </lineage>
</organism>
<reference evidence="1 2" key="1">
    <citation type="submission" date="2019-04" db="EMBL/GenBank/DDBJ databases">
        <title>A reverse ecology approach based on a biological definition of microbial populations.</title>
        <authorList>
            <person name="Arevalo P."/>
            <person name="Vaninsberghe D."/>
            <person name="Elsherbini J."/>
            <person name="Gore J."/>
            <person name="Polz M."/>
        </authorList>
    </citation>
    <scope>NUCLEOTIDE SEQUENCE [LARGE SCALE GENOMIC DNA]</scope>
    <source>
        <strain evidence="1 2">10N.261.46.F4</strain>
    </source>
</reference>
<feature type="non-terminal residue" evidence="1">
    <location>
        <position position="1"/>
    </location>
</feature>
<dbReference type="Pfam" id="PF13561">
    <property type="entry name" value="adh_short_C2"/>
    <property type="match status" value="1"/>
</dbReference>
<dbReference type="InterPro" id="IPR002347">
    <property type="entry name" value="SDR_fam"/>
</dbReference>
<dbReference type="Gene3D" id="3.40.50.720">
    <property type="entry name" value="NAD(P)-binding Rossmann-like Domain"/>
    <property type="match status" value="1"/>
</dbReference>
<sequence>TSEPVKAIGALGRYGQVEEIASLVAFVASSEAGYITGADLMIDGGFSS</sequence>
<name>A0A4U1Z2H8_9VIBR</name>
<proteinExistence type="predicted"/>